<evidence type="ECO:0000256" key="1">
    <source>
        <dbReference type="SAM" id="Phobius"/>
    </source>
</evidence>
<dbReference type="AlphaFoldDB" id="A0AAV7KKN5"/>
<comment type="caution">
    <text evidence="3">The sequence shown here is derived from an EMBL/GenBank/DDBJ whole genome shotgun (WGS) entry which is preliminary data.</text>
</comment>
<feature type="domain" description="Ig-like" evidence="2">
    <location>
        <begin position="5"/>
        <end position="80"/>
    </location>
</feature>
<accession>A0AAV7KKN5</accession>
<dbReference type="InterPro" id="IPR013783">
    <property type="entry name" value="Ig-like_fold"/>
</dbReference>
<evidence type="ECO:0000313" key="4">
    <source>
        <dbReference type="Proteomes" id="UP001165289"/>
    </source>
</evidence>
<evidence type="ECO:0000313" key="3">
    <source>
        <dbReference type="EMBL" id="KAI6662007.1"/>
    </source>
</evidence>
<feature type="transmembrane region" description="Helical" evidence="1">
    <location>
        <begin position="294"/>
        <end position="319"/>
    </location>
</feature>
<organism evidence="3 4">
    <name type="scientific">Oopsacas minuta</name>
    <dbReference type="NCBI Taxonomy" id="111878"/>
    <lineage>
        <taxon>Eukaryota</taxon>
        <taxon>Metazoa</taxon>
        <taxon>Porifera</taxon>
        <taxon>Hexactinellida</taxon>
        <taxon>Hexasterophora</taxon>
        <taxon>Lyssacinosida</taxon>
        <taxon>Leucopsacidae</taxon>
        <taxon>Oopsacas</taxon>
    </lineage>
</organism>
<dbReference type="Proteomes" id="UP001165289">
    <property type="component" value="Unassembled WGS sequence"/>
</dbReference>
<dbReference type="Gene3D" id="2.60.40.10">
    <property type="entry name" value="Immunoglobulins"/>
    <property type="match status" value="1"/>
</dbReference>
<proteinExistence type="predicted"/>
<evidence type="ECO:0000259" key="2">
    <source>
        <dbReference type="PROSITE" id="PS50835"/>
    </source>
</evidence>
<name>A0AAV7KKN5_9METZ</name>
<protein>
    <recommendedName>
        <fullName evidence="2">Ig-like domain-containing protein</fullName>
    </recommendedName>
</protein>
<dbReference type="InterPro" id="IPR007110">
    <property type="entry name" value="Ig-like_dom"/>
</dbReference>
<keyword evidence="1" id="KW-0812">Transmembrane</keyword>
<keyword evidence="1" id="KW-1133">Transmembrane helix</keyword>
<keyword evidence="1" id="KW-0472">Membrane</keyword>
<keyword evidence="4" id="KW-1185">Reference proteome</keyword>
<gene>
    <name evidence="3" type="ORF">LOD99_9594</name>
</gene>
<reference evidence="3 4" key="1">
    <citation type="journal article" date="2023" name="BMC Biol.">
        <title>The compact genome of the sponge Oopsacas minuta (Hexactinellida) is lacking key metazoan core genes.</title>
        <authorList>
            <person name="Santini S."/>
            <person name="Schenkelaars Q."/>
            <person name="Jourda C."/>
            <person name="Duchesne M."/>
            <person name="Belahbib H."/>
            <person name="Rocher C."/>
            <person name="Selva M."/>
            <person name="Riesgo A."/>
            <person name="Vervoort M."/>
            <person name="Leys S.P."/>
            <person name="Kodjabachian L."/>
            <person name="Le Bivic A."/>
            <person name="Borchiellini C."/>
            <person name="Claverie J.M."/>
            <person name="Renard E."/>
        </authorList>
    </citation>
    <scope>NUCLEOTIDE SEQUENCE [LARGE SCALE GENOMIC DNA]</scope>
    <source>
        <strain evidence="3">SPO-2</strain>
    </source>
</reference>
<dbReference type="EMBL" id="JAKMXF010000001">
    <property type="protein sequence ID" value="KAI6662007.1"/>
    <property type="molecule type" value="Genomic_DNA"/>
</dbReference>
<dbReference type="PROSITE" id="PS50835">
    <property type="entry name" value="IG_LIKE"/>
    <property type="match status" value="1"/>
</dbReference>
<sequence length="400" mass="45091">MYDYPQITLYYSDTRHTYRGQSAANYLEIPVATITIRLTCEGSGVRWVTPSSESGNINDNQWGTLTINLLTVGETGLYKCYGAEGTSSVYIQAMGLGMYTIRSDRNTPERLYPGRNYFIEDTQDVNYEFFCLMSNPYSSNVPSWTYPKYVIGTVHEDSYVIESDVIQAITSLRVIEDNWNILLSGRYTCVGEDIDGVVMNVSINIWSHATPIQRTAITSAPITLTYPDNDITDKMVADTTTVASTQTETKQPTSTPTNTEIVIEEITSTTTDYEITTSQPGNFQKEDIMIKAGFALALLVAVLGWVFSMTIVCCLWCYIKKRRGLKRVSYKTSDKSLSYEEANGNSIENHLNPPSKKFSFNGYYPCTIRNFEKEPSPIGSNRFLRTSTPTYRVQSQEMLI</sequence>